<keyword evidence="2 5" id="KW-0547">Nucleotide-binding</keyword>
<dbReference type="GO" id="GO:0004674">
    <property type="term" value="F:protein serine/threonine kinase activity"/>
    <property type="evidence" value="ECO:0007669"/>
    <property type="project" value="TreeGrafter"/>
</dbReference>
<gene>
    <name evidence="8" type="ORF">OD750_000675</name>
</gene>
<dbReference type="Proteomes" id="UP001139971">
    <property type="component" value="Unassembled WGS sequence"/>
</dbReference>
<feature type="transmembrane region" description="Helical" evidence="6">
    <location>
        <begin position="403"/>
        <end position="425"/>
    </location>
</feature>
<evidence type="ECO:0000256" key="4">
    <source>
        <dbReference type="ARBA" id="ARBA00022840"/>
    </source>
</evidence>
<dbReference type="SMART" id="SM00220">
    <property type="entry name" value="S_TKc"/>
    <property type="match status" value="1"/>
</dbReference>
<dbReference type="GO" id="GO:0005524">
    <property type="term" value="F:ATP binding"/>
    <property type="evidence" value="ECO:0007669"/>
    <property type="project" value="UniProtKB-UniRule"/>
</dbReference>
<organism evidence="8 9">
    <name type="scientific">Tahibacter soli</name>
    <dbReference type="NCBI Taxonomy" id="2983605"/>
    <lineage>
        <taxon>Bacteria</taxon>
        <taxon>Pseudomonadati</taxon>
        <taxon>Pseudomonadota</taxon>
        <taxon>Gammaproteobacteria</taxon>
        <taxon>Lysobacterales</taxon>
        <taxon>Rhodanobacteraceae</taxon>
        <taxon>Tahibacter</taxon>
    </lineage>
</organism>
<dbReference type="CDD" id="cd14014">
    <property type="entry name" value="STKc_PknB_like"/>
    <property type="match status" value="1"/>
</dbReference>
<sequence length="896" mass="98150">MHATTSEHRTDERWTTVRRLFDEALSLDPAARDAYLRRAAADEAVLAAVYRLIAAHEAFTGTGEAPGADPVARAIDAMLRDGDLDAGAQIAEFRLERLLGEGGMGRVYLAQRQVAGVVQRVALKIVPFAVHERRTIERLRHERAILATLDHPGIARLIDAGELPDERPYFAMEYVDGVAITRYCDERTLDLCARLTLFADVCEAVAYAHRRLVLHRDLKPGNILVDRDGRVRLVDFGIAKSLDGVAANGEATVDGGFFSIGSAAPEQVLGLPTSVATDVYGLGCVLHELLAGVLPFRFANFAREAIVDTIVHRPAGPASESARANDTAARQRQLPDGNALAAALRGDLDAIVAKTLRKEPNDRYRSVDDLAADVRNVLAFRPIALRASEFRYRSRLLLRRNRLTAATALALGIAVLAAGTSSIVLSRRAAAERDRAVAALATAQLQRDHARRVTSFLVDAFEAADPVKARGRELRADELLASAVASLQQNPAKQDPALRATIAQTLAHLFFALDRLPESLQQAQIARTAFDAAGGTAADLAANQALTDAEAAFVQTRYNEAIAISRDALARPGSAIEDGDLAYNLHLVRNRATAASGRYREAEKRYEETIAQLSGRRDIGVDRIERLRQQHAQVLSDNDRNADARARLEALLAEQRARGSADDPALTETLRLLAQTLLRLGAAPEDKDELYRLAGLYNDEALARHTAMYGDDNAMGAYLLRNKATLLAVDGTVGEAMQIYRRAADIGARRIGERSAFMVLLYMRMSHHYRDLFGDAGQAEYAARKALAASPSEGSVSRAASLMILANLLAAQDRRFEAEYYVDTALSLLSPEHLERAYLDLQLAWLYFRQYRFDDAAALLTPYVVRGVTGGGTKGANRERYEQLLEMAAFYRFRVP</sequence>
<keyword evidence="3 8" id="KW-0418">Kinase</keyword>
<dbReference type="AlphaFoldDB" id="A0A9X4BGG8"/>
<evidence type="ECO:0000256" key="5">
    <source>
        <dbReference type="PROSITE-ProRule" id="PRU10141"/>
    </source>
</evidence>
<keyword evidence="6" id="KW-0812">Transmembrane</keyword>
<evidence type="ECO:0000256" key="3">
    <source>
        <dbReference type="ARBA" id="ARBA00022777"/>
    </source>
</evidence>
<dbReference type="PROSITE" id="PS00107">
    <property type="entry name" value="PROTEIN_KINASE_ATP"/>
    <property type="match status" value="1"/>
</dbReference>
<evidence type="ECO:0000313" key="8">
    <source>
        <dbReference type="EMBL" id="MDC8011053.1"/>
    </source>
</evidence>
<dbReference type="InterPro" id="IPR011990">
    <property type="entry name" value="TPR-like_helical_dom_sf"/>
</dbReference>
<dbReference type="SUPFAM" id="SSF48452">
    <property type="entry name" value="TPR-like"/>
    <property type="match status" value="1"/>
</dbReference>
<dbReference type="RefSeq" id="WP_263544471.1">
    <property type="nucleotide sequence ID" value="NZ_JAOVZO020000001.1"/>
</dbReference>
<evidence type="ECO:0000256" key="6">
    <source>
        <dbReference type="SAM" id="Phobius"/>
    </source>
</evidence>
<evidence type="ECO:0000259" key="7">
    <source>
        <dbReference type="PROSITE" id="PS50011"/>
    </source>
</evidence>
<dbReference type="PROSITE" id="PS00108">
    <property type="entry name" value="PROTEIN_KINASE_ST"/>
    <property type="match status" value="1"/>
</dbReference>
<dbReference type="Gene3D" id="3.30.200.20">
    <property type="entry name" value="Phosphorylase Kinase, domain 1"/>
    <property type="match status" value="1"/>
</dbReference>
<dbReference type="Gene3D" id="1.10.510.10">
    <property type="entry name" value="Transferase(Phosphotransferase) domain 1"/>
    <property type="match status" value="1"/>
</dbReference>
<dbReference type="InterPro" id="IPR008271">
    <property type="entry name" value="Ser/Thr_kinase_AS"/>
</dbReference>
<dbReference type="InterPro" id="IPR000719">
    <property type="entry name" value="Prot_kinase_dom"/>
</dbReference>
<keyword evidence="6" id="KW-1133">Transmembrane helix</keyword>
<dbReference type="PANTHER" id="PTHR43289:SF34">
    <property type="entry name" value="SERINE_THREONINE-PROTEIN KINASE YBDM-RELATED"/>
    <property type="match status" value="1"/>
</dbReference>
<dbReference type="InterPro" id="IPR011009">
    <property type="entry name" value="Kinase-like_dom_sf"/>
</dbReference>
<evidence type="ECO:0000313" key="9">
    <source>
        <dbReference type="Proteomes" id="UP001139971"/>
    </source>
</evidence>
<keyword evidence="9" id="KW-1185">Reference proteome</keyword>
<dbReference type="Pfam" id="PF00069">
    <property type="entry name" value="Pkinase"/>
    <property type="match status" value="1"/>
</dbReference>
<dbReference type="PROSITE" id="PS50011">
    <property type="entry name" value="PROTEIN_KINASE_DOM"/>
    <property type="match status" value="1"/>
</dbReference>
<keyword evidence="1" id="KW-0808">Transferase</keyword>
<protein>
    <submittedName>
        <fullName evidence="8">Serine/threonine-protein kinase</fullName>
    </submittedName>
</protein>
<evidence type="ECO:0000256" key="2">
    <source>
        <dbReference type="ARBA" id="ARBA00022741"/>
    </source>
</evidence>
<reference evidence="8" key="1">
    <citation type="submission" date="2023-02" db="EMBL/GenBank/DDBJ databases">
        <title>Tahibacter soli sp. nov. isolated from soil.</title>
        <authorList>
            <person name="Baek J.H."/>
            <person name="Lee J.K."/>
            <person name="Choi D.G."/>
            <person name="Jeon C.O."/>
        </authorList>
    </citation>
    <scope>NUCLEOTIDE SEQUENCE</scope>
    <source>
        <strain evidence="8">BL</strain>
    </source>
</reference>
<name>A0A9X4BGG8_9GAMM</name>
<keyword evidence="6" id="KW-0472">Membrane</keyword>
<dbReference type="EMBL" id="JAOVZO020000001">
    <property type="protein sequence ID" value="MDC8011053.1"/>
    <property type="molecule type" value="Genomic_DNA"/>
</dbReference>
<comment type="caution">
    <text evidence="8">The sequence shown here is derived from an EMBL/GenBank/DDBJ whole genome shotgun (WGS) entry which is preliminary data.</text>
</comment>
<feature type="binding site" evidence="5">
    <location>
        <position position="124"/>
    </location>
    <ligand>
        <name>ATP</name>
        <dbReference type="ChEBI" id="CHEBI:30616"/>
    </ligand>
</feature>
<evidence type="ECO:0000256" key="1">
    <source>
        <dbReference type="ARBA" id="ARBA00022679"/>
    </source>
</evidence>
<feature type="domain" description="Protein kinase" evidence="7">
    <location>
        <begin position="93"/>
        <end position="378"/>
    </location>
</feature>
<proteinExistence type="predicted"/>
<keyword evidence="4 5" id="KW-0067">ATP-binding</keyword>
<dbReference type="SUPFAM" id="SSF56112">
    <property type="entry name" value="Protein kinase-like (PK-like)"/>
    <property type="match status" value="1"/>
</dbReference>
<dbReference type="InterPro" id="IPR017441">
    <property type="entry name" value="Protein_kinase_ATP_BS"/>
</dbReference>
<accession>A0A9X4BGG8</accession>
<dbReference type="PANTHER" id="PTHR43289">
    <property type="entry name" value="MITOGEN-ACTIVATED PROTEIN KINASE KINASE KINASE 20-RELATED"/>
    <property type="match status" value="1"/>
</dbReference>
<dbReference type="Gene3D" id="1.25.40.10">
    <property type="entry name" value="Tetratricopeptide repeat domain"/>
    <property type="match status" value="2"/>
</dbReference>